<name>A0A0C3BMR3_HEBCY</name>
<reference evidence="1 2" key="1">
    <citation type="submission" date="2014-04" db="EMBL/GenBank/DDBJ databases">
        <authorList>
            <consortium name="DOE Joint Genome Institute"/>
            <person name="Kuo A."/>
            <person name="Gay G."/>
            <person name="Dore J."/>
            <person name="Kohler A."/>
            <person name="Nagy L.G."/>
            <person name="Floudas D."/>
            <person name="Copeland A."/>
            <person name="Barry K.W."/>
            <person name="Cichocki N."/>
            <person name="Veneault-Fourrey C."/>
            <person name="LaButti K."/>
            <person name="Lindquist E.A."/>
            <person name="Lipzen A."/>
            <person name="Lundell T."/>
            <person name="Morin E."/>
            <person name="Murat C."/>
            <person name="Sun H."/>
            <person name="Tunlid A."/>
            <person name="Henrissat B."/>
            <person name="Grigoriev I.V."/>
            <person name="Hibbett D.S."/>
            <person name="Martin F."/>
            <person name="Nordberg H.P."/>
            <person name="Cantor M.N."/>
            <person name="Hua S.X."/>
        </authorList>
    </citation>
    <scope>NUCLEOTIDE SEQUENCE [LARGE SCALE GENOMIC DNA]</scope>
    <source>
        <strain evidence="2">h7</strain>
    </source>
</reference>
<proteinExistence type="predicted"/>
<dbReference type="EMBL" id="KN831793">
    <property type="protein sequence ID" value="KIM37975.1"/>
    <property type="molecule type" value="Genomic_DNA"/>
</dbReference>
<evidence type="ECO:0000313" key="1">
    <source>
        <dbReference type="EMBL" id="KIM37975.1"/>
    </source>
</evidence>
<protein>
    <submittedName>
        <fullName evidence="1">Uncharacterized protein</fullName>
    </submittedName>
</protein>
<organism evidence="1 2">
    <name type="scientific">Hebeloma cylindrosporum</name>
    <dbReference type="NCBI Taxonomy" id="76867"/>
    <lineage>
        <taxon>Eukaryota</taxon>
        <taxon>Fungi</taxon>
        <taxon>Dikarya</taxon>
        <taxon>Basidiomycota</taxon>
        <taxon>Agaricomycotina</taxon>
        <taxon>Agaricomycetes</taxon>
        <taxon>Agaricomycetidae</taxon>
        <taxon>Agaricales</taxon>
        <taxon>Agaricineae</taxon>
        <taxon>Hymenogastraceae</taxon>
        <taxon>Hebeloma</taxon>
    </lineage>
</organism>
<accession>A0A0C3BMR3</accession>
<keyword evidence="2" id="KW-1185">Reference proteome</keyword>
<reference evidence="2" key="2">
    <citation type="submission" date="2015-01" db="EMBL/GenBank/DDBJ databases">
        <title>Evolutionary Origins and Diversification of the Mycorrhizal Mutualists.</title>
        <authorList>
            <consortium name="DOE Joint Genome Institute"/>
            <consortium name="Mycorrhizal Genomics Consortium"/>
            <person name="Kohler A."/>
            <person name="Kuo A."/>
            <person name="Nagy L.G."/>
            <person name="Floudas D."/>
            <person name="Copeland A."/>
            <person name="Barry K.W."/>
            <person name="Cichocki N."/>
            <person name="Veneault-Fourrey C."/>
            <person name="LaButti K."/>
            <person name="Lindquist E.A."/>
            <person name="Lipzen A."/>
            <person name="Lundell T."/>
            <person name="Morin E."/>
            <person name="Murat C."/>
            <person name="Riley R."/>
            <person name="Ohm R."/>
            <person name="Sun H."/>
            <person name="Tunlid A."/>
            <person name="Henrissat B."/>
            <person name="Grigoriev I.V."/>
            <person name="Hibbett D.S."/>
            <person name="Martin F."/>
        </authorList>
    </citation>
    <scope>NUCLEOTIDE SEQUENCE [LARGE SCALE GENOMIC DNA]</scope>
    <source>
        <strain evidence="2">h7</strain>
    </source>
</reference>
<sequence>MSTKYRRLAQRNCASACDVDSKQVKRGNEDNQAFIGVKIYVTEQYNARDDQTRLESNSIPFNQIV</sequence>
<evidence type="ECO:0000313" key="2">
    <source>
        <dbReference type="Proteomes" id="UP000053424"/>
    </source>
</evidence>
<dbReference type="AlphaFoldDB" id="A0A0C3BMR3"/>
<gene>
    <name evidence="1" type="ORF">M413DRAFT_448026</name>
</gene>
<dbReference type="HOGENOM" id="CLU_2849928_0_0_1"/>
<dbReference type="Proteomes" id="UP000053424">
    <property type="component" value="Unassembled WGS sequence"/>
</dbReference>